<evidence type="ECO:0000313" key="3">
    <source>
        <dbReference type="EMBL" id="MBC2776831.1"/>
    </source>
</evidence>
<evidence type="ECO:0000313" key="4">
    <source>
        <dbReference type="Proteomes" id="UP000564378"/>
    </source>
</evidence>
<keyword evidence="1" id="KW-0732">Signal</keyword>
<protein>
    <submittedName>
        <fullName evidence="3">SGNH/GDSL hydrolase family protein</fullName>
    </submittedName>
</protein>
<evidence type="ECO:0000256" key="1">
    <source>
        <dbReference type="SAM" id="SignalP"/>
    </source>
</evidence>
<keyword evidence="3" id="KW-0378">Hydrolase</keyword>
<dbReference type="Gene3D" id="3.40.50.1110">
    <property type="entry name" value="SGNH hydrolase"/>
    <property type="match status" value="1"/>
</dbReference>
<dbReference type="PANTHER" id="PTHR30383:SF29">
    <property type="entry name" value="SGNH HYDROLASE-TYPE ESTERASE DOMAIN-CONTAINING PROTEIN"/>
    <property type="match status" value="1"/>
</dbReference>
<dbReference type="Pfam" id="PF13472">
    <property type="entry name" value="Lipase_GDSL_2"/>
    <property type="match status" value="1"/>
</dbReference>
<dbReference type="AlphaFoldDB" id="A0A842HWX1"/>
<evidence type="ECO:0000259" key="2">
    <source>
        <dbReference type="Pfam" id="PF13472"/>
    </source>
</evidence>
<feature type="chain" id="PRO_5032760991" evidence="1">
    <location>
        <begin position="17"/>
        <end position="417"/>
    </location>
</feature>
<keyword evidence="4" id="KW-1185">Reference proteome</keyword>
<dbReference type="GO" id="GO:0016788">
    <property type="term" value="F:hydrolase activity, acting on ester bonds"/>
    <property type="evidence" value="ECO:0007669"/>
    <property type="project" value="UniProtKB-ARBA"/>
</dbReference>
<gene>
    <name evidence="3" type="ORF">H6P80_04280</name>
</gene>
<proteinExistence type="predicted"/>
<dbReference type="SUPFAM" id="SSF52266">
    <property type="entry name" value="SGNH hydrolase"/>
    <property type="match status" value="1"/>
</dbReference>
<comment type="caution">
    <text evidence="3">The sequence shown here is derived from an EMBL/GenBank/DDBJ whole genome shotgun (WGS) entry which is preliminary data.</text>
</comment>
<dbReference type="InterPro" id="IPR051532">
    <property type="entry name" value="Ester_Hydrolysis_Enzymes"/>
</dbReference>
<dbReference type="Gene3D" id="2.60.120.1360">
    <property type="match status" value="1"/>
</dbReference>
<dbReference type="RefSeq" id="WP_185800081.1">
    <property type="nucleotide sequence ID" value="NZ_JACJVJ010000001.1"/>
</dbReference>
<feature type="signal peptide" evidence="1">
    <location>
        <begin position="1"/>
        <end position="16"/>
    </location>
</feature>
<dbReference type="Proteomes" id="UP000564378">
    <property type="component" value="Unassembled WGS sequence"/>
</dbReference>
<feature type="domain" description="SGNH hydrolase-type esterase" evidence="2">
    <location>
        <begin position="229"/>
        <end position="395"/>
    </location>
</feature>
<reference evidence="3 4" key="1">
    <citation type="submission" date="2020-08" db="EMBL/GenBank/DDBJ databases">
        <title>Draft genome sequence of Parasphingopyxis sp. GrpM-11.</title>
        <authorList>
            <person name="Oh J."/>
            <person name="Roh D.-H."/>
        </authorList>
    </citation>
    <scope>NUCLEOTIDE SEQUENCE [LARGE SCALE GENOMIC DNA]</scope>
    <source>
        <strain evidence="3 4">GrpM-11</strain>
    </source>
</reference>
<name>A0A842HWX1_9SPHN</name>
<dbReference type="InterPro" id="IPR036514">
    <property type="entry name" value="SGNH_hydro_sf"/>
</dbReference>
<dbReference type="InterPro" id="IPR013830">
    <property type="entry name" value="SGNH_hydro"/>
</dbReference>
<organism evidence="3 4">
    <name type="scientific">Parasphingopyxis marina</name>
    <dbReference type="NCBI Taxonomy" id="2761622"/>
    <lineage>
        <taxon>Bacteria</taxon>
        <taxon>Pseudomonadati</taxon>
        <taxon>Pseudomonadota</taxon>
        <taxon>Alphaproteobacteria</taxon>
        <taxon>Sphingomonadales</taxon>
        <taxon>Sphingomonadaceae</taxon>
        <taxon>Parasphingopyxis</taxon>
    </lineage>
</organism>
<sequence>MRAAFALLALATIAGAGPAAGQQAGSAWEGCGERLCYAQNLAPFFARLGESRRDGGEPVRIIQIGDSHTAGDMITNGWREALRERYGQGGRGVLAAGRPYAGYLTWGVTASQTAGWEVNSIFGRGYANYGRPIGISGFSQTARAAGESLGVTADAPEQSFDRIIVCAIREPGAGTVTLRLGFETERWALDAPERTTECRTLDSDYPQLGASLRTEDDRIVTVTSFATMRRQGGVSLSNLGVSGSQLVHQARSTDTVAQVELRTYQPDLLVFAFGTNEGFSQQLTPASFEATLRAQVTRFRQLMGRDVPILLIGAPDANTRNRGLADNFGAPVACAEGWYTPTLLAELRTLQRRVAREMGLAFWDWNAAMGGRCSAHDWRTRDLMRGDHVHFNQAGGARIGRMIFADLERAAGERAPR</sequence>
<dbReference type="EMBL" id="JACJVJ010000001">
    <property type="protein sequence ID" value="MBC2776831.1"/>
    <property type="molecule type" value="Genomic_DNA"/>
</dbReference>
<dbReference type="PANTHER" id="PTHR30383">
    <property type="entry name" value="THIOESTERASE 1/PROTEASE 1/LYSOPHOSPHOLIPASE L1"/>
    <property type="match status" value="1"/>
</dbReference>
<accession>A0A842HWX1</accession>